<evidence type="ECO:0000256" key="1">
    <source>
        <dbReference type="ARBA" id="ARBA00004418"/>
    </source>
</evidence>
<comment type="similarity">
    <text evidence="2">Belongs to the bacterial solute-binding protein 5 family.</text>
</comment>
<evidence type="ECO:0000256" key="3">
    <source>
        <dbReference type="SAM" id="SignalP"/>
    </source>
</evidence>
<dbReference type="Proteomes" id="UP000184533">
    <property type="component" value="Unassembled WGS sequence"/>
</dbReference>
<dbReference type="GO" id="GO:0030288">
    <property type="term" value="C:outer membrane-bounded periplasmic space"/>
    <property type="evidence" value="ECO:0007669"/>
    <property type="project" value="UniProtKB-ARBA"/>
</dbReference>
<dbReference type="CDD" id="cd08512">
    <property type="entry name" value="PBP2_NikA_DppA_OppA_like_7"/>
    <property type="match status" value="1"/>
</dbReference>
<dbReference type="AlphaFoldDB" id="A0A0F5L332"/>
<dbReference type="PIRSF" id="PIRSF002741">
    <property type="entry name" value="MppA"/>
    <property type="match status" value="1"/>
</dbReference>
<dbReference type="Gene3D" id="3.90.76.10">
    <property type="entry name" value="Dipeptide-binding Protein, Domain 1"/>
    <property type="match status" value="1"/>
</dbReference>
<gene>
    <name evidence="6" type="ORF">SAMN02745223_02190</name>
    <name evidence="5" type="ORF">VW29_19560</name>
</gene>
<reference evidence="6 8" key="2">
    <citation type="submission" date="2016-11" db="EMBL/GenBank/DDBJ databases">
        <authorList>
            <person name="Jaros S."/>
            <person name="Januszkiewicz K."/>
            <person name="Wedrychowicz H."/>
        </authorList>
    </citation>
    <scope>NUCLEOTIDE SEQUENCE [LARGE SCALE GENOMIC DNA]</scope>
    <source>
        <strain evidence="6 8">DSM 17137</strain>
    </source>
</reference>
<dbReference type="GO" id="GO:0015833">
    <property type="term" value="P:peptide transport"/>
    <property type="evidence" value="ECO:0007669"/>
    <property type="project" value="TreeGrafter"/>
</dbReference>
<dbReference type="PANTHER" id="PTHR30290:SF34">
    <property type="entry name" value="ABC TRANSPORTER, PERIPLASMIC OLIGO-PEPTIDE BINDING PROTEIN, PUTATIVE-RELATED"/>
    <property type="match status" value="1"/>
</dbReference>
<feature type="signal peptide" evidence="3">
    <location>
        <begin position="1"/>
        <end position="23"/>
    </location>
</feature>
<evidence type="ECO:0000313" key="5">
    <source>
        <dbReference type="EMBL" id="KKB76836.1"/>
    </source>
</evidence>
<dbReference type="InterPro" id="IPR030678">
    <property type="entry name" value="Peptide/Ni-bd"/>
</dbReference>
<evidence type="ECO:0000256" key="2">
    <source>
        <dbReference type="ARBA" id="ARBA00005695"/>
    </source>
</evidence>
<dbReference type="PANTHER" id="PTHR30290">
    <property type="entry name" value="PERIPLASMIC BINDING COMPONENT OF ABC TRANSPORTER"/>
    <property type="match status" value="1"/>
</dbReference>
<dbReference type="GO" id="GO:0043190">
    <property type="term" value="C:ATP-binding cassette (ABC) transporter complex"/>
    <property type="evidence" value="ECO:0007669"/>
    <property type="project" value="InterPro"/>
</dbReference>
<accession>A0A0F5L332</accession>
<feature type="chain" id="PRO_5015038199" evidence="3">
    <location>
        <begin position="24"/>
        <end position="529"/>
    </location>
</feature>
<reference evidence="5 7" key="1">
    <citation type="submission" date="2015-03" db="EMBL/GenBank/DDBJ databases">
        <authorList>
            <person name="Hassan Y.I."/>
            <person name="Lepp D."/>
            <person name="Zhou T."/>
        </authorList>
    </citation>
    <scope>NUCLEOTIDE SEQUENCE [LARGE SCALE GENOMIC DNA]</scope>
    <source>
        <strain evidence="5 7">DSM 17137</strain>
    </source>
</reference>
<proteinExistence type="inferred from homology"/>
<dbReference type="Gene3D" id="3.40.190.10">
    <property type="entry name" value="Periplasmic binding protein-like II"/>
    <property type="match status" value="1"/>
</dbReference>
<evidence type="ECO:0000313" key="8">
    <source>
        <dbReference type="Proteomes" id="UP000184533"/>
    </source>
</evidence>
<sequence length="529" mass="57818">MRLTKTLATALLGMTMLTGVSFAATPADTLVIADAIDDVITLDPGEVGEVGGIMAAKQIYQPLVTFDVKDPTQIFGVLAKSWEVSEDGTVFTFTMNPDAKFASGNPVTAFDVEYSLRRVVAMASRSAFLLTQFEISSDNVEERIKAIDESTFVFTIGQPYAESFVLYALSSYVGGIVDSVLVKEHEVDGDWGNAWLKQGNSAGSGPFELTRWEPKQSILLSANPNFWQETPGVERVFFQHVPESAAQRLLLEKGDIDIANKLGPDDHASISANADVKTLDGSSGVIYYMGLNVRNEALSNPDFVKAMKYLVDYDGIAQTIGQGTIDVHQTLVPAGFLGASDYTPYSLDIEKAKELIAASGVSTPVTLDAVVWNVPPYTDFAQAVQATMAQVGVNLNLLVVDGQQWLERYRAADLDVWVGLWGPDYPDPHSNAKAFAVNAEDAPDGSQSLADRFGWDAGDLSPRAMAALRENDTEARRTMYEEIQVEHTDTSPFLYMFQEVRRVAIRSNVEGLVLGLTLSDDRYWNVTKD</sequence>
<evidence type="ECO:0000313" key="7">
    <source>
        <dbReference type="Proteomes" id="UP000033608"/>
    </source>
</evidence>
<evidence type="ECO:0000313" key="6">
    <source>
        <dbReference type="EMBL" id="SHF27801.1"/>
    </source>
</evidence>
<dbReference type="EMBL" id="FQVC01000006">
    <property type="protein sequence ID" value="SHF27801.1"/>
    <property type="molecule type" value="Genomic_DNA"/>
</dbReference>
<name>A0A0F5L332_9HYPH</name>
<keyword evidence="7" id="KW-1185">Reference proteome</keyword>
<evidence type="ECO:0000259" key="4">
    <source>
        <dbReference type="Pfam" id="PF00496"/>
    </source>
</evidence>
<dbReference type="GO" id="GO:1904680">
    <property type="term" value="F:peptide transmembrane transporter activity"/>
    <property type="evidence" value="ECO:0007669"/>
    <property type="project" value="TreeGrafter"/>
</dbReference>
<dbReference type="Gene3D" id="3.10.105.10">
    <property type="entry name" value="Dipeptide-binding Protein, Domain 3"/>
    <property type="match status" value="1"/>
</dbReference>
<dbReference type="STRING" id="1121477.SAMN02745223_02190"/>
<dbReference type="OrthoDB" id="9803988at2"/>
<dbReference type="Pfam" id="PF00496">
    <property type="entry name" value="SBP_bac_5"/>
    <property type="match status" value="1"/>
</dbReference>
<dbReference type="InterPro" id="IPR039424">
    <property type="entry name" value="SBP_5"/>
</dbReference>
<keyword evidence="3" id="KW-0732">Signal</keyword>
<protein>
    <submittedName>
        <fullName evidence="6">Peptide/nickel transport system substrate-binding protein</fullName>
    </submittedName>
</protein>
<comment type="subcellular location">
    <subcellularLocation>
        <location evidence="1">Periplasm</location>
    </subcellularLocation>
</comment>
<dbReference type="EMBL" id="LAJF01000148">
    <property type="protein sequence ID" value="KKB76836.1"/>
    <property type="molecule type" value="Genomic_DNA"/>
</dbReference>
<dbReference type="PATRIC" id="fig|1121477.3.peg.687"/>
<dbReference type="SUPFAM" id="SSF53850">
    <property type="entry name" value="Periplasmic binding protein-like II"/>
    <property type="match status" value="1"/>
</dbReference>
<organism evidence="5 7">
    <name type="scientific">Devosia limi DSM 17137</name>
    <dbReference type="NCBI Taxonomy" id="1121477"/>
    <lineage>
        <taxon>Bacteria</taxon>
        <taxon>Pseudomonadati</taxon>
        <taxon>Pseudomonadota</taxon>
        <taxon>Alphaproteobacteria</taxon>
        <taxon>Hyphomicrobiales</taxon>
        <taxon>Devosiaceae</taxon>
        <taxon>Devosia</taxon>
    </lineage>
</organism>
<feature type="domain" description="Solute-binding protein family 5" evidence="4">
    <location>
        <begin position="76"/>
        <end position="436"/>
    </location>
</feature>
<dbReference type="Proteomes" id="UP000033608">
    <property type="component" value="Unassembled WGS sequence"/>
</dbReference>
<dbReference type="InterPro" id="IPR000914">
    <property type="entry name" value="SBP_5_dom"/>
</dbReference>
<dbReference type="RefSeq" id="WP_046136963.1">
    <property type="nucleotide sequence ID" value="NZ_FQVC01000006.1"/>
</dbReference>